<dbReference type="CDD" id="cd08438">
    <property type="entry name" value="PBP2_CidR"/>
    <property type="match status" value="1"/>
</dbReference>
<dbReference type="GO" id="GO:0003700">
    <property type="term" value="F:DNA-binding transcription factor activity"/>
    <property type="evidence" value="ECO:0007669"/>
    <property type="project" value="InterPro"/>
</dbReference>
<dbReference type="FunFam" id="1.10.10.10:FF:000001">
    <property type="entry name" value="LysR family transcriptional regulator"/>
    <property type="match status" value="1"/>
</dbReference>
<dbReference type="InterPro" id="IPR005119">
    <property type="entry name" value="LysR_subst-bd"/>
</dbReference>
<dbReference type="Gene3D" id="1.10.10.10">
    <property type="entry name" value="Winged helix-like DNA-binding domain superfamily/Winged helix DNA-binding domain"/>
    <property type="match status" value="1"/>
</dbReference>
<reference evidence="6 7" key="1">
    <citation type="submission" date="2019-03" db="EMBL/GenBank/DDBJ databases">
        <title>Genomic Encyclopedia of Type Strains, Phase IV (KMG-IV): sequencing the most valuable type-strain genomes for metagenomic binning, comparative biology and taxonomic classification.</title>
        <authorList>
            <person name="Goeker M."/>
        </authorList>
    </citation>
    <scope>NUCLEOTIDE SEQUENCE [LARGE SCALE GENOMIC DNA]</scope>
    <source>
        <strain evidence="6 7">DSM 19377</strain>
    </source>
</reference>
<evidence type="ECO:0000256" key="4">
    <source>
        <dbReference type="ARBA" id="ARBA00023163"/>
    </source>
</evidence>
<dbReference type="Proteomes" id="UP000295416">
    <property type="component" value="Unassembled WGS sequence"/>
</dbReference>
<evidence type="ECO:0000256" key="2">
    <source>
        <dbReference type="ARBA" id="ARBA00023015"/>
    </source>
</evidence>
<feature type="domain" description="HTH lysR-type" evidence="5">
    <location>
        <begin position="1"/>
        <end position="58"/>
    </location>
</feature>
<dbReference type="Pfam" id="PF03466">
    <property type="entry name" value="LysR_substrate"/>
    <property type="match status" value="1"/>
</dbReference>
<dbReference type="SUPFAM" id="SSF46785">
    <property type="entry name" value="Winged helix' DNA-binding domain"/>
    <property type="match status" value="1"/>
</dbReference>
<dbReference type="PROSITE" id="PS50931">
    <property type="entry name" value="HTH_LYSR"/>
    <property type="match status" value="1"/>
</dbReference>
<evidence type="ECO:0000259" key="5">
    <source>
        <dbReference type="PROSITE" id="PS50931"/>
    </source>
</evidence>
<dbReference type="PRINTS" id="PR00039">
    <property type="entry name" value="HTHLYSR"/>
</dbReference>
<evidence type="ECO:0000313" key="6">
    <source>
        <dbReference type="EMBL" id="TCP29719.1"/>
    </source>
</evidence>
<sequence>MDIKHLQYLIEVTRFNSFSKAADHLFVTQPTISKAIKGLESELGVTLFDRSRKQILLTDAGKIILEQAQVINKAFEDLQIQIDDLSQLKKGHIRVGLPPMIGTHFFPAIIGQFRERYPAISIELVEDGSKKVVDDVENGSLDIGAVVLPTNETLFHSFSFVKEEIKLIVHPEHRLAGRKKVKLSELTDEHFMLFNDDFALHDRIMASCMVAGFQPKVISKSSQWDFIGKMVASKLCVTLLPESKCLELKDDIRVISATEPNVNWELAIIWRRNRYLSYAAKELLKFTKEQFE</sequence>
<keyword evidence="7" id="KW-1185">Reference proteome</keyword>
<dbReference type="InterPro" id="IPR036390">
    <property type="entry name" value="WH_DNA-bd_sf"/>
</dbReference>
<dbReference type="Pfam" id="PF00126">
    <property type="entry name" value="HTH_1"/>
    <property type="match status" value="1"/>
</dbReference>
<comment type="caution">
    <text evidence="6">The sequence shown here is derived from an EMBL/GenBank/DDBJ whole genome shotgun (WGS) entry which is preliminary data.</text>
</comment>
<comment type="similarity">
    <text evidence="1">Belongs to the LysR transcriptional regulatory family.</text>
</comment>
<organism evidence="6 7">
    <name type="scientific">Scopulibacillus darangshiensis</name>
    <dbReference type="NCBI Taxonomy" id="442528"/>
    <lineage>
        <taxon>Bacteria</taxon>
        <taxon>Bacillati</taxon>
        <taxon>Bacillota</taxon>
        <taxon>Bacilli</taxon>
        <taxon>Bacillales</taxon>
        <taxon>Sporolactobacillaceae</taxon>
        <taxon>Scopulibacillus</taxon>
    </lineage>
</organism>
<dbReference type="SUPFAM" id="SSF53850">
    <property type="entry name" value="Periplasmic binding protein-like II"/>
    <property type="match status" value="1"/>
</dbReference>
<dbReference type="EMBL" id="SLXK01000008">
    <property type="protein sequence ID" value="TCP29719.1"/>
    <property type="molecule type" value="Genomic_DNA"/>
</dbReference>
<keyword evidence="4" id="KW-0804">Transcription</keyword>
<dbReference type="OrthoDB" id="9803735at2"/>
<protein>
    <submittedName>
        <fullName evidence="6">DNA-binding transcriptional LysR family regulator</fullName>
    </submittedName>
</protein>
<dbReference type="GO" id="GO:0003677">
    <property type="term" value="F:DNA binding"/>
    <property type="evidence" value="ECO:0007669"/>
    <property type="project" value="UniProtKB-KW"/>
</dbReference>
<dbReference type="InterPro" id="IPR036388">
    <property type="entry name" value="WH-like_DNA-bd_sf"/>
</dbReference>
<dbReference type="InterPro" id="IPR000847">
    <property type="entry name" value="LysR_HTH_N"/>
</dbReference>
<dbReference type="InterPro" id="IPR050950">
    <property type="entry name" value="HTH-type_LysR_regulators"/>
</dbReference>
<name>A0A4R2P4H9_9BACL</name>
<proteinExistence type="inferred from homology"/>
<evidence type="ECO:0000256" key="3">
    <source>
        <dbReference type="ARBA" id="ARBA00023125"/>
    </source>
</evidence>
<keyword evidence="3 6" id="KW-0238">DNA-binding</keyword>
<gene>
    <name evidence="6" type="ORF">EV207_10810</name>
</gene>
<evidence type="ECO:0000313" key="7">
    <source>
        <dbReference type="Proteomes" id="UP000295416"/>
    </source>
</evidence>
<dbReference type="GO" id="GO:0005829">
    <property type="term" value="C:cytosol"/>
    <property type="evidence" value="ECO:0007669"/>
    <property type="project" value="TreeGrafter"/>
</dbReference>
<evidence type="ECO:0000256" key="1">
    <source>
        <dbReference type="ARBA" id="ARBA00009437"/>
    </source>
</evidence>
<accession>A0A4R2P4H9</accession>
<dbReference type="PANTHER" id="PTHR30419">
    <property type="entry name" value="HTH-TYPE TRANSCRIPTIONAL REGULATOR YBHD"/>
    <property type="match status" value="1"/>
</dbReference>
<dbReference type="AlphaFoldDB" id="A0A4R2P4H9"/>
<dbReference type="NCBIfam" id="NF047520">
    <property type="entry name" value="trans_act_CidR"/>
    <property type="match status" value="1"/>
</dbReference>
<dbReference type="RefSeq" id="WP_132745261.1">
    <property type="nucleotide sequence ID" value="NZ_SLXK01000008.1"/>
</dbReference>
<dbReference type="PANTHER" id="PTHR30419:SF8">
    <property type="entry name" value="NITROGEN ASSIMILATION TRANSCRIPTIONAL ACTIVATOR-RELATED"/>
    <property type="match status" value="1"/>
</dbReference>
<dbReference type="Gene3D" id="3.40.190.290">
    <property type="match status" value="1"/>
</dbReference>
<keyword evidence="2" id="KW-0805">Transcription regulation</keyword>